<evidence type="ECO:0000313" key="3">
    <source>
        <dbReference type="Proteomes" id="UP001209540"/>
    </source>
</evidence>
<protein>
    <submittedName>
        <fullName evidence="2">Uncharacterized protein</fullName>
    </submittedName>
</protein>
<dbReference type="AlphaFoldDB" id="A0AAD5PIZ4"/>
<dbReference type="Proteomes" id="UP001209540">
    <property type="component" value="Unassembled WGS sequence"/>
</dbReference>
<comment type="caution">
    <text evidence="2">The sequence shown here is derived from an EMBL/GenBank/DDBJ whole genome shotgun (WGS) entry which is preliminary data.</text>
</comment>
<proteinExistence type="predicted"/>
<keyword evidence="3" id="KW-1185">Reference proteome</keyword>
<reference evidence="2" key="1">
    <citation type="journal article" date="2022" name="IScience">
        <title>Evolution of zygomycete secretomes and the origins of terrestrial fungal ecologies.</title>
        <authorList>
            <person name="Chang Y."/>
            <person name="Wang Y."/>
            <person name="Mondo S."/>
            <person name="Ahrendt S."/>
            <person name="Andreopoulos W."/>
            <person name="Barry K."/>
            <person name="Beard J."/>
            <person name="Benny G.L."/>
            <person name="Blankenship S."/>
            <person name="Bonito G."/>
            <person name="Cuomo C."/>
            <person name="Desiro A."/>
            <person name="Gervers K.A."/>
            <person name="Hundley H."/>
            <person name="Kuo A."/>
            <person name="LaButti K."/>
            <person name="Lang B.F."/>
            <person name="Lipzen A."/>
            <person name="O'Donnell K."/>
            <person name="Pangilinan J."/>
            <person name="Reynolds N."/>
            <person name="Sandor L."/>
            <person name="Smith M.E."/>
            <person name="Tsang A."/>
            <person name="Grigoriev I.V."/>
            <person name="Stajich J.E."/>
            <person name="Spatafora J.W."/>
        </authorList>
    </citation>
    <scope>NUCLEOTIDE SEQUENCE</scope>
    <source>
        <strain evidence="2">RSA 2281</strain>
    </source>
</reference>
<feature type="compositionally biased region" description="Basic and acidic residues" evidence="1">
    <location>
        <begin position="1"/>
        <end position="18"/>
    </location>
</feature>
<evidence type="ECO:0000256" key="1">
    <source>
        <dbReference type="SAM" id="MobiDB-lite"/>
    </source>
</evidence>
<reference evidence="2" key="2">
    <citation type="submission" date="2023-02" db="EMBL/GenBank/DDBJ databases">
        <authorList>
            <consortium name="DOE Joint Genome Institute"/>
            <person name="Mondo S.J."/>
            <person name="Chang Y."/>
            <person name="Wang Y."/>
            <person name="Ahrendt S."/>
            <person name="Andreopoulos W."/>
            <person name="Barry K."/>
            <person name="Beard J."/>
            <person name="Benny G.L."/>
            <person name="Blankenship S."/>
            <person name="Bonito G."/>
            <person name="Cuomo C."/>
            <person name="Desiro A."/>
            <person name="Gervers K.A."/>
            <person name="Hundley H."/>
            <person name="Kuo A."/>
            <person name="LaButti K."/>
            <person name="Lang B.F."/>
            <person name="Lipzen A."/>
            <person name="O'Donnell K."/>
            <person name="Pangilinan J."/>
            <person name="Reynolds N."/>
            <person name="Sandor L."/>
            <person name="Smith M.W."/>
            <person name="Tsang A."/>
            <person name="Grigoriev I.V."/>
            <person name="Stajich J.E."/>
            <person name="Spatafora J.W."/>
        </authorList>
    </citation>
    <scope>NUCLEOTIDE SEQUENCE</scope>
    <source>
        <strain evidence="2">RSA 2281</strain>
    </source>
</reference>
<organism evidence="2 3">
    <name type="scientific">Phascolomyces articulosus</name>
    <dbReference type="NCBI Taxonomy" id="60185"/>
    <lineage>
        <taxon>Eukaryota</taxon>
        <taxon>Fungi</taxon>
        <taxon>Fungi incertae sedis</taxon>
        <taxon>Mucoromycota</taxon>
        <taxon>Mucoromycotina</taxon>
        <taxon>Mucoromycetes</taxon>
        <taxon>Mucorales</taxon>
        <taxon>Lichtheimiaceae</taxon>
        <taxon>Phascolomyces</taxon>
    </lineage>
</organism>
<feature type="region of interest" description="Disordered" evidence="1">
    <location>
        <begin position="1"/>
        <end position="21"/>
    </location>
</feature>
<sequence length="146" mass="16508">MSDNHKIDIVHDDEKLDDNNDNDLTITEQQHERLLPSQPHTYSEPLVTARAISLSPRLKTALPIGAYCIASILMTVTNKYVVSGYGFNMNFLLLTVQVSYYYNHLRVYICGGGEEEEEEGGGFIIIITKNKISCLITKKNTPKNRM</sequence>
<evidence type="ECO:0000313" key="2">
    <source>
        <dbReference type="EMBL" id="KAI9275512.1"/>
    </source>
</evidence>
<gene>
    <name evidence="2" type="ORF">BDA99DRAFT_495658</name>
</gene>
<dbReference type="EMBL" id="JAIXMP010000003">
    <property type="protein sequence ID" value="KAI9275512.1"/>
    <property type="molecule type" value="Genomic_DNA"/>
</dbReference>
<accession>A0AAD5PIZ4</accession>
<name>A0AAD5PIZ4_9FUNG</name>